<gene>
    <name evidence="4" type="primary">PBLD_0</name>
    <name evidence="4" type="ORF">Bhyg_12509</name>
</gene>
<dbReference type="PANTHER" id="PTHR13774:SF17">
    <property type="entry name" value="PHENAZINE BIOSYNTHESIS-LIKE DOMAIN-CONTAINING PROTEIN"/>
    <property type="match status" value="1"/>
</dbReference>
<evidence type="ECO:0000256" key="1">
    <source>
        <dbReference type="ARBA" id="ARBA00008270"/>
    </source>
</evidence>
<organism evidence="4 5">
    <name type="scientific">Pseudolycoriella hygida</name>
    <dbReference type="NCBI Taxonomy" id="35572"/>
    <lineage>
        <taxon>Eukaryota</taxon>
        <taxon>Metazoa</taxon>
        <taxon>Ecdysozoa</taxon>
        <taxon>Arthropoda</taxon>
        <taxon>Hexapoda</taxon>
        <taxon>Insecta</taxon>
        <taxon>Pterygota</taxon>
        <taxon>Neoptera</taxon>
        <taxon>Endopterygota</taxon>
        <taxon>Diptera</taxon>
        <taxon>Nematocera</taxon>
        <taxon>Sciaroidea</taxon>
        <taxon>Sciaridae</taxon>
        <taxon>Pseudolycoriella</taxon>
    </lineage>
</organism>
<evidence type="ECO:0000313" key="5">
    <source>
        <dbReference type="Proteomes" id="UP001151699"/>
    </source>
</evidence>
<evidence type="ECO:0000256" key="2">
    <source>
        <dbReference type="ARBA" id="ARBA00023235"/>
    </source>
</evidence>
<dbReference type="PANTHER" id="PTHR13774">
    <property type="entry name" value="PHENAZINE BIOSYNTHESIS PROTEIN"/>
    <property type="match status" value="1"/>
</dbReference>
<dbReference type="PIRSF" id="PIRSF016184">
    <property type="entry name" value="PhzC_PhzF"/>
    <property type="match status" value="1"/>
</dbReference>
<reference evidence="4" key="1">
    <citation type="submission" date="2022-07" db="EMBL/GenBank/DDBJ databases">
        <authorList>
            <person name="Trinca V."/>
            <person name="Uliana J.V.C."/>
            <person name="Torres T.T."/>
            <person name="Ward R.J."/>
            <person name="Monesi N."/>
        </authorList>
    </citation>
    <scope>NUCLEOTIDE SEQUENCE</scope>
    <source>
        <strain evidence="4">HSMRA1968</strain>
        <tissue evidence="4">Whole embryos</tissue>
    </source>
</reference>
<dbReference type="InterPro" id="IPR003719">
    <property type="entry name" value="Phenazine_PhzF-like"/>
</dbReference>
<comment type="similarity">
    <text evidence="1">Belongs to the PhzF family.</text>
</comment>
<proteinExistence type="inferred from homology"/>
<dbReference type="Gene3D" id="3.10.310.10">
    <property type="entry name" value="Diaminopimelate Epimerase, Chain A, domain 1"/>
    <property type="match status" value="2"/>
</dbReference>
<evidence type="ECO:0000256" key="3">
    <source>
        <dbReference type="PIRSR" id="PIRSR016184-1"/>
    </source>
</evidence>
<dbReference type="GO" id="GO:0016853">
    <property type="term" value="F:isomerase activity"/>
    <property type="evidence" value="ECO:0007669"/>
    <property type="project" value="UniProtKB-KW"/>
</dbReference>
<sequence length="308" mass="34097">MSSFPFAIVDAFCIPNESFTGNQAAVCVLPSDDSLTDEIKQKIAAELNLSETAFVSKSWHKSDSTSNDRQFTLRWLTPETEVPLCGHATLATARVLFETLQCEKETETQTTIEFDTKFKGKLAATMDWSTNRISLDFPLAPAIPFSVSELGCLPQLLTELLGPTSTNEIHSIHYSPLTKKLLVRLQGEASESNVNDSTLLKLKPRLSGLVNIKGNDLILGIIATMKGSDEVNFYSRYFAPWVGIDEDPVTGSAHTVLAAYWSDEYKRNEILGKQCSKRSGLVWCKLQEPGRVRLEGLSNFVVRGDLTL</sequence>
<dbReference type="AlphaFoldDB" id="A0A9Q0MZP9"/>
<protein>
    <submittedName>
        <fullName evidence="4">Phenazine biosynthesis-like domain-containing protein</fullName>
    </submittedName>
</protein>
<keyword evidence="2" id="KW-0413">Isomerase</keyword>
<dbReference type="NCBIfam" id="TIGR00654">
    <property type="entry name" value="PhzF_family"/>
    <property type="match status" value="1"/>
</dbReference>
<dbReference type="EMBL" id="WJQU01000003">
    <property type="protein sequence ID" value="KAJ6639762.1"/>
    <property type="molecule type" value="Genomic_DNA"/>
</dbReference>
<accession>A0A9Q0MZP9</accession>
<evidence type="ECO:0000313" key="4">
    <source>
        <dbReference type="EMBL" id="KAJ6639762.1"/>
    </source>
</evidence>
<dbReference type="SUPFAM" id="SSF54506">
    <property type="entry name" value="Diaminopimelate epimerase-like"/>
    <property type="match status" value="1"/>
</dbReference>
<dbReference type="OrthoDB" id="10266162at2759"/>
<comment type="caution">
    <text evidence="4">The sequence shown here is derived from an EMBL/GenBank/DDBJ whole genome shotgun (WGS) entry which is preliminary data.</text>
</comment>
<dbReference type="GO" id="GO:0005737">
    <property type="term" value="C:cytoplasm"/>
    <property type="evidence" value="ECO:0007669"/>
    <property type="project" value="TreeGrafter"/>
</dbReference>
<name>A0A9Q0MZP9_9DIPT</name>
<keyword evidence="5" id="KW-1185">Reference proteome</keyword>
<dbReference type="Proteomes" id="UP001151699">
    <property type="component" value="Chromosome X"/>
</dbReference>
<feature type="active site" evidence="3">
    <location>
        <position position="51"/>
    </location>
</feature>
<dbReference type="Pfam" id="PF02567">
    <property type="entry name" value="PhzC-PhzF"/>
    <property type="match status" value="1"/>
</dbReference>